<dbReference type="PANTHER" id="PTHR35317">
    <property type="entry name" value="OS04G0629600 PROTEIN"/>
    <property type="match status" value="1"/>
</dbReference>
<reference evidence="2" key="1">
    <citation type="submission" date="2018-02" db="EMBL/GenBank/DDBJ databases">
        <authorList>
            <person name="Cohen D.B."/>
            <person name="Kent A.D."/>
        </authorList>
    </citation>
    <scope>NUCLEOTIDE SEQUENCE</scope>
</reference>
<evidence type="ECO:0000313" key="2">
    <source>
        <dbReference type="EMBL" id="SPC85811.1"/>
    </source>
</evidence>
<gene>
    <name evidence="2" type="ORF">FSB_LOCUS13693</name>
</gene>
<accession>A0A2N9FFX7</accession>
<name>A0A2N9FFX7_FAGSY</name>
<evidence type="ECO:0000256" key="1">
    <source>
        <dbReference type="SAM" id="MobiDB-lite"/>
    </source>
</evidence>
<dbReference type="PANTHER" id="PTHR35317:SF28">
    <property type="entry name" value="ZINC FINGER, CCHC-TYPE, RIBONUCLEASE H-LIKE DOMAIN, GAG-PRE-INTEGRASE DOMAIN PROTEIN-RELATED"/>
    <property type="match status" value="1"/>
</dbReference>
<dbReference type="EMBL" id="OIVN01000803">
    <property type="protein sequence ID" value="SPC85811.1"/>
    <property type="molecule type" value="Genomic_DNA"/>
</dbReference>
<proteinExistence type="predicted"/>
<dbReference type="AlphaFoldDB" id="A0A2N9FFX7"/>
<sequence>MESGHPLDVPPHFDGTNYCYWKIRMRVFLQAMNMKVWFCVKNGWTKPETNEDEWSKDELNERQFNFIGLNSIVMAISDEVFKRIYARINEFETSKEVWDILETTYECTDENLKKEKLMNLAYRFEEIRMNEDESFDGFYVKLIDIVNLSFNLGERIPESRIVRKVLGSLPKRFHYKVIAIKECRDLDSVKIDELVGSLKAYELGFSNEDSLENFQNGKHSKGRKEKKTQANMS</sequence>
<feature type="region of interest" description="Disordered" evidence="1">
    <location>
        <begin position="212"/>
        <end position="233"/>
    </location>
</feature>
<evidence type="ECO:0008006" key="3">
    <source>
        <dbReference type="Google" id="ProtNLM"/>
    </source>
</evidence>
<protein>
    <recommendedName>
        <fullName evidence="3">DUF4219 domain-containing protein</fullName>
    </recommendedName>
</protein>
<organism evidence="2">
    <name type="scientific">Fagus sylvatica</name>
    <name type="common">Beechnut</name>
    <dbReference type="NCBI Taxonomy" id="28930"/>
    <lineage>
        <taxon>Eukaryota</taxon>
        <taxon>Viridiplantae</taxon>
        <taxon>Streptophyta</taxon>
        <taxon>Embryophyta</taxon>
        <taxon>Tracheophyta</taxon>
        <taxon>Spermatophyta</taxon>
        <taxon>Magnoliopsida</taxon>
        <taxon>eudicotyledons</taxon>
        <taxon>Gunneridae</taxon>
        <taxon>Pentapetalae</taxon>
        <taxon>rosids</taxon>
        <taxon>fabids</taxon>
        <taxon>Fagales</taxon>
        <taxon>Fagaceae</taxon>
        <taxon>Fagus</taxon>
    </lineage>
</organism>
<dbReference type="Pfam" id="PF14223">
    <property type="entry name" value="Retrotran_gag_2"/>
    <property type="match status" value="1"/>
</dbReference>